<dbReference type="Pfam" id="PF07693">
    <property type="entry name" value="KAP_NTPase"/>
    <property type="match status" value="1"/>
</dbReference>
<dbReference type="AlphaFoldDB" id="A0A645C7T2"/>
<evidence type="ECO:0000259" key="1">
    <source>
        <dbReference type="Pfam" id="PF07693"/>
    </source>
</evidence>
<evidence type="ECO:0000313" key="2">
    <source>
        <dbReference type="EMBL" id="MPM73287.1"/>
    </source>
</evidence>
<gene>
    <name evidence="2" type="ORF">SDC9_120264</name>
</gene>
<feature type="domain" description="KAP NTPase" evidence="1">
    <location>
        <begin position="1"/>
        <end position="117"/>
    </location>
</feature>
<proteinExistence type="predicted"/>
<name>A0A645C7T2_9ZZZZ</name>
<accession>A0A645C7T2</accession>
<comment type="caution">
    <text evidence="2">The sequence shown here is derived from an EMBL/GenBank/DDBJ whole genome shotgun (WGS) entry which is preliminary data.</text>
</comment>
<sequence length="150" mass="17090">MEILKIIIECESCVFVLAIDYEVVSRGVRAKYGQDITENKVKNFFDKIIQVPFALPVSRYDLSNYIKELITAADLDNELKEIKTENGQISSDYIDMIRLSIGGNPRSIKRLLNTFRLLCQRRNFFDRKRRSEMTHIAGHTTAGISAGGTV</sequence>
<protein>
    <recommendedName>
        <fullName evidence="1">KAP NTPase domain-containing protein</fullName>
    </recommendedName>
</protein>
<reference evidence="2" key="1">
    <citation type="submission" date="2019-08" db="EMBL/GenBank/DDBJ databases">
        <authorList>
            <person name="Kucharzyk K."/>
            <person name="Murdoch R.W."/>
            <person name="Higgins S."/>
            <person name="Loffler F."/>
        </authorList>
    </citation>
    <scope>NUCLEOTIDE SEQUENCE</scope>
</reference>
<dbReference type="InterPro" id="IPR011646">
    <property type="entry name" value="KAP_P-loop"/>
</dbReference>
<organism evidence="2">
    <name type="scientific">bioreactor metagenome</name>
    <dbReference type="NCBI Taxonomy" id="1076179"/>
    <lineage>
        <taxon>unclassified sequences</taxon>
        <taxon>metagenomes</taxon>
        <taxon>ecological metagenomes</taxon>
    </lineage>
</organism>
<dbReference type="EMBL" id="VSSQ01025261">
    <property type="protein sequence ID" value="MPM73287.1"/>
    <property type="molecule type" value="Genomic_DNA"/>
</dbReference>